<evidence type="ECO:0000259" key="6">
    <source>
        <dbReference type="Pfam" id="PF08124"/>
    </source>
</evidence>
<dbReference type="GO" id="GO:0005975">
    <property type="term" value="P:carbohydrate metabolic process"/>
    <property type="evidence" value="ECO:0007669"/>
    <property type="project" value="InterPro"/>
</dbReference>
<feature type="domain" description="Polysaccharide lyase 8 N-terminal alpha-helical" evidence="6">
    <location>
        <begin position="117"/>
        <end position="267"/>
    </location>
</feature>
<evidence type="ECO:0000256" key="1">
    <source>
        <dbReference type="ARBA" id="ARBA00006699"/>
    </source>
</evidence>
<protein>
    <submittedName>
        <fullName evidence="7">Chondroitin AC lyase</fullName>
    </submittedName>
</protein>
<dbReference type="Gene3D" id="1.50.10.100">
    <property type="entry name" value="Chondroitin AC/alginate lyase"/>
    <property type="match status" value="1"/>
</dbReference>
<sequence>MALAGVHKWELARCRLDSLDNLTGKWPDTEVDYTTGCGARRANWPAQAHWQRILVMSGAWHGGYRGAEQWVKDERLRTTIGRAMEYWFSRDITNVDCLDWGGTPRCPCDNVDDSLWNTNWFSNIILIPRLAGQSCLLLSDSLTLREREVCSNITRRSFGTFGIKLNQVGYLTGANTLDVARVGIDCGLLNSNISMIADAYRRIHDELVIQNVTKVDGIRADGSFAQHAGVLYNGNYGKDYSNAVLDVEVIAAGTSFSADTTAQTAFETLFDGHRWMIFSNTLSQVLHFDFSVLGRFITFPVIDDQATGSIQINLTKTWELGRLWSSPSLTTFGESLMQNFSSANAGGLTGTRMFFANDYMVHRGPNFFSSLKMYSSRTLNTECINSQNPLGFHLSDGTLYTYLRGNEYTDISAAWDWDLIPGTTVDYRNTLLHCSGATVTGRESFVGGLSDGKTGIAAMRYTNPTTRSLRWQKTWFFLNDGAQHVVINILASSSGAPVYSVLDQKRRNGLTVVDRREVLNSSTITGPQRLWHDNVGYAFRSLTNATTPLHVRMGERTGSWSAIGTSTQPPVSVDMWAGLLEHIDLSQPLEYTILPGTSYPDFLQRTELPRVETIANNDNVTAIYDQRTGIAMVVFWNNGESSIAIDTRTPIAQMTITSTANVIVMFSTKNGTVLVSDPTQMLDTVVLKFTIGRGKRPLYWKGQAEKSLVFQLPGGGRRGDSVSGTIR</sequence>
<dbReference type="Pfam" id="PF02884">
    <property type="entry name" value="Lyase_8_C"/>
    <property type="match status" value="1"/>
</dbReference>
<evidence type="ECO:0000313" key="8">
    <source>
        <dbReference type="Proteomes" id="UP000001861"/>
    </source>
</evidence>
<dbReference type="PANTHER" id="PTHR38481:SF1">
    <property type="entry name" value="HYALURONATE LYASE"/>
    <property type="match status" value="1"/>
</dbReference>
<evidence type="ECO:0000256" key="2">
    <source>
        <dbReference type="ARBA" id="ARBA00022729"/>
    </source>
</evidence>
<organism evidence="7 8">
    <name type="scientific">Coprinopsis cinerea (strain Okayama-7 / 130 / ATCC MYA-4618 / FGSC 9003)</name>
    <name type="common">Inky cap fungus</name>
    <name type="synonym">Hormographiella aspergillata</name>
    <dbReference type="NCBI Taxonomy" id="240176"/>
    <lineage>
        <taxon>Eukaryota</taxon>
        <taxon>Fungi</taxon>
        <taxon>Dikarya</taxon>
        <taxon>Basidiomycota</taxon>
        <taxon>Agaricomycotina</taxon>
        <taxon>Agaricomycetes</taxon>
        <taxon>Agaricomycetidae</taxon>
        <taxon>Agaricales</taxon>
        <taxon>Agaricineae</taxon>
        <taxon>Psathyrellaceae</taxon>
        <taxon>Coprinopsis</taxon>
    </lineage>
</organism>
<keyword evidence="3 7" id="KW-0456">Lyase</keyword>
<dbReference type="PANTHER" id="PTHR38481">
    <property type="entry name" value="HYALURONATE LYASE"/>
    <property type="match status" value="1"/>
</dbReference>
<dbReference type="GO" id="GO:0005576">
    <property type="term" value="C:extracellular region"/>
    <property type="evidence" value="ECO:0007669"/>
    <property type="project" value="InterPro"/>
</dbReference>
<evidence type="ECO:0000256" key="3">
    <source>
        <dbReference type="ARBA" id="ARBA00023239"/>
    </source>
</evidence>
<feature type="domain" description="Polysaccharide lyase family 8 central" evidence="4">
    <location>
        <begin position="352"/>
        <end position="598"/>
    </location>
</feature>
<dbReference type="eggNOG" id="ENOG502S9ZG">
    <property type="taxonomic scope" value="Eukaryota"/>
</dbReference>
<proteinExistence type="inferred from homology"/>
<dbReference type="SUPFAM" id="SSF49863">
    <property type="entry name" value="Hyaluronate lyase-like, C-terminal domain"/>
    <property type="match status" value="1"/>
</dbReference>
<dbReference type="GO" id="GO:0016837">
    <property type="term" value="F:carbon-oxygen lyase activity, acting on polysaccharides"/>
    <property type="evidence" value="ECO:0007669"/>
    <property type="project" value="UniProtKB-ARBA"/>
</dbReference>
<feature type="domain" description="Polysaccharide lyase family 8 C-terminal" evidence="5">
    <location>
        <begin position="614"/>
        <end position="685"/>
    </location>
</feature>
<dbReference type="Gene3D" id="2.60.220.10">
    <property type="entry name" value="Polysaccharide lyase family 8-like, C-terminal"/>
    <property type="match status" value="1"/>
</dbReference>
<dbReference type="InParanoid" id="A8N1Q4"/>
<dbReference type="InterPro" id="IPR011071">
    <property type="entry name" value="Lyase_8-like_C"/>
</dbReference>
<comment type="similarity">
    <text evidence="1">Belongs to the polysaccharide lyase 8 family.</text>
</comment>
<dbReference type="InterPro" id="IPR011013">
    <property type="entry name" value="Gal_mutarotase_sf_dom"/>
</dbReference>
<dbReference type="OMA" id="RYYQDET"/>
<dbReference type="Pfam" id="PF02278">
    <property type="entry name" value="Lyase_8"/>
    <property type="match status" value="1"/>
</dbReference>
<dbReference type="OrthoDB" id="5980780at2759"/>
<evidence type="ECO:0000313" key="7">
    <source>
        <dbReference type="EMBL" id="EAU93014.2"/>
    </source>
</evidence>
<name>A8N1Q4_COPC7</name>
<dbReference type="GO" id="GO:0030246">
    <property type="term" value="F:carbohydrate binding"/>
    <property type="evidence" value="ECO:0007669"/>
    <property type="project" value="InterPro"/>
</dbReference>
<dbReference type="EMBL" id="AACS02000001">
    <property type="protein sequence ID" value="EAU93014.2"/>
    <property type="molecule type" value="Genomic_DNA"/>
</dbReference>
<comment type="caution">
    <text evidence="7">The sequence shown here is derived from an EMBL/GenBank/DDBJ whole genome shotgun (WGS) entry which is preliminary data.</text>
</comment>
<evidence type="ECO:0000259" key="4">
    <source>
        <dbReference type="Pfam" id="PF02278"/>
    </source>
</evidence>
<keyword evidence="8" id="KW-1185">Reference proteome</keyword>
<dbReference type="InterPro" id="IPR004103">
    <property type="entry name" value="Lyase_8_C"/>
</dbReference>
<accession>A8N1Q4</accession>
<dbReference type="InterPro" id="IPR012970">
    <property type="entry name" value="Lyase_8_alpha_N"/>
</dbReference>
<dbReference type="InterPro" id="IPR038970">
    <property type="entry name" value="Lyase_8"/>
</dbReference>
<evidence type="ECO:0000259" key="5">
    <source>
        <dbReference type="Pfam" id="PF02884"/>
    </source>
</evidence>
<dbReference type="InterPro" id="IPR008929">
    <property type="entry name" value="Chondroitin_lyas"/>
</dbReference>
<dbReference type="VEuPathDB" id="FungiDB:CC1G_06734"/>
<dbReference type="Proteomes" id="UP000001861">
    <property type="component" value="Unassembled WGS sequence"/>
</dbReference>
<reference evidence="7 8" key="1">
    <citation type="journal article" date="2010" name="Proc. Natl. Acad. Sci. U.S.A.">
        <title>Insights into evolution of multicellular fungi from the assembled chromosomes of the mushroom Coprinopsis cinerea (Coprinus cinereus).</title>
        <authorList>
            <person name="Stajich J.E."/>
            <person name="Wilke S.K."/>
            <person name="Ahren D."/>
            <person name="Au C.H."/>
            <person name="Birren B.W."/>
            <person name="Borodovsky M."/>
            <person name="Burns C."/>
            <person name="Canback B."/>
            <person name="Casselton L.A."/>
            <person name="Cheng C.K."/>
            <person name="Deng J."/>
            <person name="Dietrich F.S."/>
            <person name="Fargo D.C."/>
            <person name="Farman M.L."/>
            <person name="Gathman A.C."/>
            <person name="Goldberg J."/>
            <person name="Guigo R."/>
            <person name="Hoegger P.J."/>
            <person name="Hooker J.B."/>
            <person name="Huggins A."/>
            <person name="James T.Y."/>
            <person name="Kamada T."/>
            <person name="Kilaru S."/>
            <person name="Kodira C."/>
            <person name="Kues U."/>
            <person name="Kupfer D."/>
            <person name="Kwan H.S."/>
            <person name="Lomsadze A."/>
            <person name="Li W."/>
            <person name="Lilly W.W."/>
            <person name="Ma L.J."/>
            <person name="Mackey A.J."/>
            <person name="Manning G."/>
            <person name="Martin F."/>
            <person name="Muraguchi H."/>
            <person name="Natvig D.O."/>
            <person name="Palmerini H."/>
            <person name="Ramesh M.A."/>
            <person name="Rehmeyer C.J."/>
            <person name="Roe B.A."/>
            <person name="Shenoy N."/>
            <person name="Stanke M."/>
            <person name="Ter-Hovhannisyan V."/>
            <person name="Tunlid A."/>
            <person name="Velagapudi R."/>
            <person name="Vision T.J."/>
            <person name="Zeng Q."/>
            <person name="Zolan M.E."/>
            <person name="Pukkila P.J."/>
        </authorList>
    </citation>
    <scope>NUCLEOTIDE SEQUENCE [LARGE SCALE GENOMIC DNA]</scope>
    <source>
        <strain evidence="8">Okayama-7 / 130 / ATCC MYA-4618 / FGSC 9003</strain>
    </source>
</reference>
<dbReference type="InterPro" id="IPR003159">
    <property type="entry name" value="Lyase_8_central_dom"/>
</dbReference>
<dbReference type="AlphaFoldDB" id="A8N1Q4"/>
<gene>
    <name evidence="7" type="ORF">CC1G_06734</name>
</gene>
<dbReference type="SUPFAM" id="SSF74650">
    <property type="entry name" value="Galactose mutarotase-like"/>
    <property type="match status" value="1"/>
</dbReference>
<keyword evidence="2" id="KW-0732">Signal</keyword>
<dbReference type="Gene3D" id="2.70.98.10">
    <property type="match status" value="1"/>
</dbReference>
<dbReference type="HOGENOM" id="CLU_004172_3_0_1"/>
<dbReference type="SUPFAM" id="SSF48230">
    <property type="entry name" value="Chondroitin AC/alginate lyase"/>
    <property type="match status" value="1"/>
</dbReference>
<dbReference type="InterPro" id="IPR014718">
    <property type="entry name" value="GH-type_carb-bd"/>
</dbReference>
<dbReference type="KEGG" id="cci:CC1G_06734"/>
<dbReference type="Pfam" id="PF08124">
    <property type="entry name" value="Lyase_8_N"/>
    <property type="match status" value="1"/>
</dbReference>
<dbReference type="GeneID" id="6005173"/>
<dbReference type="RefSeq" id="XP_001828748.2">
    <property type="nucleotide sequence ID" value="XM_001828696.2"/>
</dbReference>